<dbReference type="WBParaSite" id="ES5_v2.g9956.t1">
    <property type="protein sequence ID" value="ES5_v2.g9956.t1"/>
    <property type="gene ID" value="ES5_v2.g9956"/>
</dbReference>
<sequence>MTINGQTMFATVPTTPGTPTSGPPRVAYQIQQAGQFSYAQPQQPQHSQQNQQWVTIQPQQMQFAGQPRIAPQQIQRNGTNRFPPGFQAPIQSSMIYASNVPGSPHPQRIAIRPQIVTTQIQQNQTQQASQTPGTPTTPANHQMPSTPTPQQLGGVQPIPGGYYPSQPLQGYPPNNYPQNGSQVNFSQQRHQAPSIAQSSGIRQFVPTNNVHGNPQVLSFHFFNFLPRPQPSQAPPNPYSTLPTINGGGQQRPKSVPQQQQQIPPGHFSSHISQANVNKQGIDMRSPALISPNQAVQKLPTLPGHSHNMNQMTPRPQQHSLRMTPQFFYPEVQNNVPPELCFAGCYFLYAENPNSNELHTLIRMIRYYGGEVDVYNVRNPSDKSTHVICEYAAHVSQILEQKNKRVCTVAWINDIIEKRRMEPPFKVCHLPSLAVRNPLVIEKVISITGFTEHEAASIKLMTQLIGAKFSPFLSKHSNILIAKSPNSPKVEKALKLFGTTVQIVNLSWLCELYMGLTAPLNDSGNRRFNVNTNVPLEVGPVTLSKFHENIGRMMAPWQYPLTITEEHLKRAKELRASVLNDENVFASIKYSNIFSDGIIPSDGQIYATNKLFEEKGCKPELKIAFTGFDLTEVDILTRKITILGVEVVDKIEKCHLLIAPFLVRSTSIFKAVASGKGIISPLWIATCFNRLKLVDSDDFVLRDINAEKILGCNLRHTLVEARLQPIFENICFFVTPSVKPSRQELQSIIEAGGGTIDKAQPSRFTLQKYLDVSFV</sequence>
<organism evidence="1 2">
    <name type="scientific">Panagrolaimus sp. ES5</name>
    <dbReference type="NCBI Taxonomy" id="591445"/>
    <lineage>
        <taxon>Eukaryota</taxon>
        <taxon>Metazoa</taxon>
        <taxon>Ecdysozoa</taxon>
        <taxon>Nematoda</taxon>
        <taxon>Chromadorea</taxon>
        <taxon>Rhabditida</taxon>
        <taxon>Tylenchina</taxon>
        <taxon>Panagrolaimomorpha</taxon>
        <taxon>Panagrolaimoidea</taxon>
        <taxon>Panagrolaimidae</taxon>
        <taxon>Panagrolaimus</taxon>
    </lineage>
</organism>
<name>A0AC34GYA2_9BILA</name>
<reference evidence="2" key="1">
    <citation type="submission" date="2022-11" db="UniProtKB">
        <authorList>
            <consortium name="WormBaseParasite"/>
        </authorList>
    </citation>
    <scope>IDENTIFICATION</scope>
</reference>
<protein>
    <submittedName>
        <fullName evidence="2">BRCT domain-containing protein</fullName>
    </submittedName>
</protein>
<accession>A0AC34GYA2</accession>
<evidence type="ECO:0000313" key="1">
    <source>
        <dbReference type="Proteomes" id="UP000887579"/>
    </source>
</evidence>
<evidence type="ECO:0000313" key="2">
    <source>
        <dbReference type="WBParaSite" id="ES5_v2.g9956.t1"/>
    </source>
</evidence>
<dbReference type="Proteomes" id="UP000887579">
    <property type="component" value="Unplaced"/>
</dbReference>
<proteinExistence type="predicted"/>